<evidence type="ECO:0000313" key="1">
    <source>
        <dbReference type="EMBL" id="KYB27103.1"/>
    </source>
</evidence>
<accession>A0A139WGL9</accession>
<organism evidence="1 2">
    <name type="scientific">Tribolium castaneum</name>
    <name type="common">Red flour beetle</name>
    <dbReference type="NCBI Taxonomy" id="7070"/>
    <lineage>
        <taxon>Eukaryota</taxon>
        <taxon>Metazoa</taxon>
        <taxon>Ecdysozoa</taxon>
        <taxon>Arthropoda</taxon>
        <taxon>Hexapoda</taxon>
        <taxon>Insecta</taxon>
        <taxon>Pterygota</taxon>
        <taxon>Neoptera</taxon>
        <taxon>Endopterygota</taxon>
        <taxon>Coleoptera</taxon>
        <taxon>Polyphaga</taxon>
        <taxon>Cucujiformia</taxon>
        <taxon>Tenebrionidae</taxon>
        <taxon>Tenebrionidae incertae sedis</taxon>
        <taxon>Tribolium</taxon>
    </lineage>
</organism>
<name>A0A139WGL9_TRICA</name>
<dbReference type="EMBL" id="KQ971344">
    <property type="protein sequence ID" value="KYB27103.1"/>
    <property type="molecule type" value="Genomic_DNA"/>
</dbReference>
<evidence type="ECO:0000313" key="2">
    <source>
        <dbReference type="Proteomes" id="UP000007266"/>
    </source>
</evidence>
<gene>
    <name evidence="1" type="primary">AUGUSTUS-3.0.2_30893</name>
    <name evidence="1" type="ORF">TcasGA2_TC030893</name>
</gene>
<proteinExistence type="predicted"/>
<sequence>MVKIGWRAEHFLGCPRIRCKFIGPTSAGYVSGCMTAAVFGRRSKRSDVVKCANHCNFRLELRILKAQKLVSVLDCFMDWLRPACGIRRTSKTFFVWIFKNYFFLTGNNYY</sequence>
<dbReference type="AlphaFoldDB" id="A0A139WGL9"/>
<dbReference type="InParanoid" id="A0A139WGL9"/>
<keyword evidence="2" id="KW-1185">Reference proteome</keyword>
<reference evidence="1 2" key="2">
    <citation type="journal article" date="2010" name="Nucleic Acids Res.">
        <title>BeetleBase in 2010: revisions to provide comprehensive genomic information for Tribolium castaneum.</title>
        <authorList>
            <person name="Kim H.S."/>
            <person name="Murphy T."/>
            <person name="Xia J."/>
            <person name="Caragea D."/>
            <person name="Park Y."/>
            <person name="Beeman R.W."/>
            <person name="Lorenzen M.D."/>
            <person name="Butcher S."/>
            <person name="Manak J.R."/>
            <person name="Brown S.J."/>
        </authorList>
    </citation>
    <scope>GENOME REANNOTATION</scope>
    <source>
        <strain evidence="1 2">Georgia GA2</strain>
    </source>
</reference>
<reference evidence="1 2" key="1">
    <citation type="journal article" date="2008" name="Nature">
        <title>The genome of the model beetle and pest Tribolium castaneum.</title>
        <authorList>
            <consortium name="Tribolium Genome Sequencing Consortium"/>
            <person name="Richards S."/>
            <person name="Gibbs R.A."/>
            <person name="Weinstock G.M."/>
            <person name="Brown S.J."/>
            <person name="Denell R."/>
            <person name="Beeman R.W."/>
            <person name="Gibbs R."/>
            <person name="Beeman R.W."/>
            <person name="Brown S.J."/>
            <person name="Bucher G."/>
            <person name="Friedrich M."/>
            <person name="Grimmelikhuijzen C.J."/>
            <person name="Klingler M."/>
            <person name="Lorenzen M."/>
            <person name="Richards S."/>
            <person name="Roth S."/>
            <person name="Schroder R."/>
            <person name="Tautz D."/>
            <person name="Zdobnov E.M."/>
            <person name="Muzny D."/>
            <person name="Gibbs R.A."/>
            <person name="Weinstock G.M."/>
            <person name="Attaway T."/>
            <person name="Bell S."/>
            <person name="Buhay C.J."/>
            <person name="Chandrabose M.N."/>
            <person name="Chavez D."/>
            <person name="Clerk-Blankenburg K.P."/>
            <person name="Cree A."/>
            <person name="Dao M."/>
            <person name="Davis C."/>
            <person name="Chacko J."/>
            <person name="Dinh H."/>
            <person name="Dugan-Rocha S."/>
            <person name="Fowler G."/>
            <person name="Garner T.T."/>
            <person name="Garnes J."/>
            <person name="Gnirke A."/>
            <person name="Hawes A."/>
            <person name="Hernandez J."/>
            <person name="Hines S."/>
            <person name="Holder M."/>
            <person name="Hume J."/>
            <person name="Jhangiani S.N."/>
            <person name="Joshi V."/>
            <person name="Khan Z.M."/>
            <person name="Jackson L."/>
            <person name="Kovar C."/>
            <person name="Kowis A."/>
            <person name="Lee S."/>
            <person name="Lewis L.R."/>
            <person name="Margolis J."/>
            <person name="Morgan M."/>
            <person name="Nazareth L.V."/>
            <person name="Nguyen N."/>
            <person name="Okwuonu G."/>
            <person name="Parker D."/>
            <person name="Richards S."/>
            <person name="Ruiz S.J."/>
            <person name="Santibanez J."/>
            <person name="Savard J."/>
            <person name="Scherer S.E."/>
            <person name="Schneider B."/>
            <person name="Sodergren E."/>
            <person name="Tautz D."/>
            <person name="Vattahil S."/>
            <person name="Villasana D."/>
            <person name="White C.S."/>
            <person name="Wright R."/>
            <person name="Park Y."/>
            <person name="Beeman R.W."/>
            <person name="Lord J."/>
            <person name="Oppert B."/>
            <person name="Lorenzen M."/>
            <person name="Brown S."/>
            <person name="Wang L."/>
            <person name="Savard J."/>
            <person name="Tautz D."/>
            <person name="Richards S."/>
            <person name="Weinstock G."/>
            <person name="Gibbs R.A."/>
            <person name="Liu Y."/>
            <person name="Worley K."/>
            <person name="Weinstock G."/>
            <person name="Elsik C.G."/>
            <person name="Reese J.T."/>
            <person name="Elhaik E."/>
            <person name="Landan G."/>
            <person name="Graur D."/>
            <person name="Arensburger P."/>
            <person name="Atkinson P."/>
            <person name="Beeman R.W."/>
            <person name="Beidler J."/>
            <person name="Brown S.J."/>
            <person name="Demuth J.P."/>
            <person name="Drury D.W."/>
            <person name="Du Y.Z."/>
            <person name="Fujiwara H."/>
            <person name="Lorenzen M."/>
            <person name="Maselli V."/>
            <person name="Osanai M."/>
            <person name="Park Y."/>
            <person name="Robertson H.M."/>
            <person name="Tu Z."/>
            <person name="Wang J.J."/>
            <person name="Wang S."/>
            <person name="Richards S."/>
            <person name="Song H."/>
            <person name="Zhang L."/>
            <person name="Sodergren E."/>
            <person name="Werner D."/>
            <person name="Stanke M."/>
            <person name="Morgenstern B."/>
            <person name="Solovyev V."/>
            <person name="Kosarev P."/>
            <person name="Brown G."/>
            <person name="Chen H.C."/>
            <person name="Ermolaeva O."/>
            <person name="Hlavina W."/>
            <person name="Kapustin Y."/>
            <person name="Kiryutin B."/>
            <person name="Kitts P."/>
            <person name="Maglott D."/>
            <person name="Pruitt K."/>
            <person name="Sapojnikov V."/>
            <person name="Souvorov A."/>
            <person name="Mackey A.J."/>
            <person name="Waterhouse R.M."/>
            <person name="Wyder S."/>
            <person name="Zdobnov E.M."/>
            <person name="Zdobnov E.M."/>
            <person name="Wyder S."/>
            <person name="Kriventseva E.V."/>
            <person name="Kadowaki T."/>
            <person name="Bork P."/>
            <person name="Aranda M."/>
            <person name="Bao R."/>
            <person name="Beermann A."/>
            <person name="Berns N."/>
            <person name="Bolognesi R."/>
            <person name="Bonneton F."/>
            <person name="Bopp D."/>
            <person name="Brown S.J."/>
            <person name="Bucher G."/>
            <person name="Butts T."/>
            <person name="Chaumot A."/>
            <person name="Denell R.E."/>
            <person name="Ferrier D.E."/>
            <person name="Friedrich M."/>
            <person name="Gordon C.M."/>
            <person name="Jindra M."/>
            <person name="Klingler M."/>
            <person name="Lan Q."/>
            <person name="Lattorff H.M."/>
            <person name="Laudet V."/>
            <person name="von Levetsow C."/>
            <person name="Liu Z."/>
            <person name="Lutz R."/>
            <person name="Lynch J.A."/>
            <person name="da Fonseca R.N."/>
            <person name="Posnien N."/>
            <person name="Reuter R."/>
            <person name="Roth S."/>
            <person name="Savard J."/>
            <person name="Schinko J.B."/>
            <person name="Schmitt C."/>
            <person name="Schoppmeier M."/>
            <person name="Schroder R."/>
            <person name="Shippy T.D."/>
            <person name="Simonnet F."/>
            <person name="Marques-Souza H."/>
            <person name="Tautz D."/>
            <person name="Tomoyasu Y."/>
            <person name="Trauner J."/>
            <person name="Van der Zee M."/>
            <person name="Vervoort M."/>
            <person name="Wittkopp N."/>
            <person name="Wimmer E.A."/>
            <person name="Yang X."/>
            <person name="Jones A.K."/>
            <person name="Sattelle D.B."/>
            <person name="Ebert P.R."/>
            <person name="Nelson D."/>
            <person name="Scott J.G."/>
            <person name="Beeman R.W."/>
            <person name="Muthukrishnan S."/>
            <person name="Kramer K.J."/>
            <person name="Arakane Y."/>
            <person name="Beeman R.W."/>
            <person name="Zhu Q."/>
            <person name="Hogenkamp D."/>
            <person name="Dixit R."/>
            <person name="Oppert B."/>
            <person name="Jiang H."/>
            <person name="Zou Z."/>
            <person name="Marshall J."/>
            <person name="Elpidina E."/>
            <person name="Vinokurov K."/>
            <person name="Oppert C."/>
            <person name="Zou Z."/>
            <person name="Evans J."/>
            <person name="Lu Z."/>
            <person name="Zhao P."/>
            <person name="Sumathipala N."/>
            <person name="Altincicek B."/>
            <person name="Vilcinskas A."/>
            <person name="Williams M."/>
            <person name="Hultmark D."/>
            <person name="Hetru C."/>
            <person name="Jiang H."/>
            <person name="Grimmelikhuijzen C.J."/>
            <person name="Hauser F."/>
            <person name="Cazzamali G."/>
            <person name="Williamson M."/>
            <person name="Park Y."/>
            <person name="Li B."/>
            <person name="Tanaka Y."/>
            <person name="Predel R."/>
            <person name="Neupert S."/>
            <person name="Schachtner J."/>
            <person name="Verleyen P."/>
            <person name="Raible F."/>
            <person name="Bork P."/>
            <person name="Friedrich M."/>
            <person name="Walden K.K."/>
            <person name="Robertson H.M."/>
            <person name="Angeli S."/>
            <person name="Foret S."/>
            <person name="Bucher G."/>
            <person name="Schuetz S."/>
            <person name="Maleszka R."/>
            <person name="Wimmer E.A."/>
            <person name="Beeman R.W."/>
            <person name="Lorenzen M."/>
            <person name="Tomoyasu Y."/>
            <person name="Miller S.C."/>
            <person name="Grossmann D."/>
            <person name="Bucher G."/>
        </authorList>
    </citation>
    <scope>NUCLEOTIDE SEQUENCE [LARGE SCALE GENOMIC DNA]</scope>
    <source>
        <strain evidence="1 2">Georgia GA2</strain>
    </source>
</reference>
<dbReference type="Proteomes" id="UP000007266">
    <property type="component" value="Linkage group 6"/>
</dbReference>
<protein>
    <submittedName>
        <fullName evidence="1">Uncharacterized protein</fullName>
    </submittedName>
</protein>